<keyword evidence="1" id="KW-0472">Membrane</keyword>
<gene>
    <name evidence="2" type="ORF">A3C26_04430</name>
</gene>
<evidence type="ECO:0000313" key="3">
    <source>
        <dbReference type="Proteomes" id="UP000177042"/>
    </source>
</evidence>
<dbReference type="AlphaFoldDB" id="A0A1F5J8Z6"/>
<protein>
    <recommendedName>
        <fullName evidence="4">LytR/CpsA/Psr regulator C-terminal domain-containing protein</fullName>
    </recommendedName>
</protein>
<accession>A0A1F5J8Z6</accession>
<proteinExistence type="predicted"/>
<dbReference type="Proteomes" id="UP000177042">
    <property type="component" value="Unassembled WGS sequence"/>
</dbReference>
<evidence type="ECO:0000256" key="1">
    <source>
        <dbReference type="SAM" id="Phobius"/>
    </source>
</evidence>
<name>A0A1F5J8Z6_9BACT</name>
<organism evidence="2 3">
    <name type="scientific">Candidatus Daviesbacteria bacterium RIFCSPHIGHO2_02_FULL_39_12</name>
    <dbReference type="NCBI Taxonomy" id="1797770"/>
    <lineage>
        <taxon>Bacteria</taxon>
        <taxon>Candidatus Daviesiibacteriota</taxon>
    </lineage>
</organism>
<evidence type="ECO:0000313" key="2">
    <source>
        <dbReference type="EMBL" id="OGE25048.1"/>
    </source>
</evidence>
<comment type="caution">
    <text evidence="2">The sequence shown here is derived from an EMBL/GenBank/DDBJ whole genome shotgun (WGS) entry which is preliminary data.</text>
</comment>
<reference evidence="2 3" key="1">
    <citation type="journal article" date="2016" name="Nat. Commun.">
        <title>Thousands of microbial genomes shed light on interconnected biogeochemical processes in an aquifer system.</title>
        <authorList>
            <person name="Anantharaman K."/>
            <person name="Brown C.T."/>
            <person name="Hug L.A."/>
            <person name="Sharon I."/>
            <person name="Castelle C.J."/>
            <person name="Probst A.J."/>
            <person name="Thomas B.C."/>
            <person name="Singh A."/>
            <person name="Wilkins M.J."/>
            <person name="Karaoz U."/>
            <person name="Brodie E.L."/>
            <person name="Williams K.H."/>
            <person name="Hubbard S.S."/>
            <person name="Banfield J.F."/>
        </authorList>
    </citation>
    <scope>NUCLEOTIDE SEQUENCE [LARGE SCALE GENOMIC DNA]</scope>
</reference>
<dbReference type="EMBL" id="MFCX01000034">
    <property type="protein sequence ID" value="OGE25048.1"/>
    <property type="molecule type" value="Genomic_DNA"/>
</dbReference>
<keyword evidence="1" id="KW-0812">Transmembrane</keyword>
<evidence type="ECO:0008006" key="4">
    <source>
        <dbReference type="Google" id="ProtNLM"/>
    </source>
</evidence>
<sequence>MSAKLASIHWQTIQSKKRVAKKTRLAVTIFLFIFVLLFIAQLIKFTKALYSPWSESRVNRAFVWQGDFNINLVIRAKDISLLNFNPKDQKITVIPLPDLTYLEATQGFGKWLLSSIYDLGQSQKDLGGGNLLKASLSVLFGLPVDGFLDVSAAFPQKRGAEVITDIRKSFFAGFALLPGLKTDLTPLELLRLNLGLASVRFDKVIKIDLETFGVLNEESLADGTKVLMIDPLQLDVVLPNLADPTIKTEHKTIAIFNATDHPYLAKKWARLISNIGADVIITASNDTKLQTTQVLGEDSETLDRLRQIFQPACSSGKDEGICGKIDPAMNSSSRAQINIFLGEDFAQP</sequence>
<keyword evidence="1" id="KW-1133">Transmembrane helix</keyword>
<feature type="transmembrane region" description="Helical" evidence="1">
    <location>
        <begin position="25"/>
        <end position="43"/>
    </location>
</feature>